<comment type="caution">
    <text evidence="2">The sequence shown here is derived from an EMBL/GenBank/DDBJ whole genome shotgun (WGS) entry which is preliminary data.</text>
</comment>
<dbReference type="GO" id="GO:0003677">
    <property type="term" value="F:DNA binding"/>
    <property type="evidence" value="ECO:0007669"/>
    <property type="project" value="InterPro"/>
</dbReference>
<dbReference type="Gene3D" id="2.40.50.1020">
    <property type="entry name" value="LytTr DNA-binding domain"/>
    <property type="match status" value="1"/>
</dbReference>
<dbReference type="EMBL" id="MLJW01000118">
    <property type="protein sequence ID" value="OIQ98529.1"/>
    <property type="molecule type" value="Genomic_DNA"/>
</dbReference>
<dbReference type="InterPro" id="IPR046947">
    <property type="entry name" value="LytR-like"/>
</dbReference>
<feature type="domain" description="HTH LytTR-type" evidence="1">
    <location>
        <begin position="148"/>
        <end position="253"/>
    </location>
</feature>
<dbReference type="GO" id="GO:0000156">
    <property type="term" value="F:phosphorelay response regulator activity"/>
    <property type="evidence" value="ECO:0007669"/>
    <property type="project" value="InterPro"/>
</dbReference>
<evidence type="ECO:0000259" key="1">
    <source>
        <dbReference type="PROSITE" id="PS50930"/>
    </source>
</evidence>
<proteinExistence type="predicted"/>
<name>A0A1J5RS58_9ZZZZ</name>
<dbReference type="AlphaFoldDB" id="A0A1J5RS58"/>
<dbReference type="Pfam" id="PF04397">
    <property type="entry name" value="LytTR"/>
    <property type="match status" value="1"/>
</dbReference>
<sequence>MSDLLQQKLQQFNLGMVWLDAENKVSAFNDIAWQILSVAGEQTLGVSRGALHGIDIVKLHPEKAQDKLRELLKNSESTNCPVKSPPPVTMMINIPDRVLLIKVSKMFDPEGIKGTCMVFYDLTDETTMPQSPIKPGIQNAELRQLKKIPIYRANRLILIDLDDVAWLEASDHYTWITTVEGRYLSNLSLADLETRIEPKVFFRCHRSHIVNLKFVKEIDRVGDNHHLLLEKIQSAIVPVSRKRTADLKSLLGLP</sequence>
<protein>
    <submittedName>
        <fullName evidence="2">Heme-containing CO-sensing transcriptional regulator RcoM 1</fullName>
    </submittedName>
</protein>
<dbReference type="SUPFAM" id="SSF55785">
    <property type="entry name" value="PYP-like sensor domain (PAS domain)"/>
    <property type="match status" value="1"/>
</dbReference>
<accession>A0A1J5RS58</accession>
<dbReference type="PANTHER" id="PTHR37299:SF1">
    <property type="entry name" value="STAGE 0 SPORULATION PROTEIN A HOMOLOG"/>
    <property type="match status" value="1"/>
</dbReference>
<gene>
    <name evidence="2" type="primary">rcoM1</name>
    <name evidence="2" type="ORF">GALL_195040</name>
</gene>
<dbReference type="SMART" id="SM00850">
    <property type="entry name" value="LytTR"/>
    <property type="match status" value="1"/>
</dbReference>
<reference evidence="2" key="1">
    <citation type="submission" date="2016-10" db="EMBL/GenBank/DDBJ databases">
        <title>Sequence of Gallionella enrichment culture.</title>
        <authorList>
            <person name="Poehlein A."/>
            <person name="Muehling M."/>
            <person name="Daniel R."/>
        </authorList>
    </citation>
    <scope>NUCLEOTIDE SEQUENCE</scope>
</reference>
<dbReference type="InterPro" id="IPR007492">
    <property type="entry name" value="LytTR_DNA-bd_dom"/>
</dbReference>
<dbReference type="PROSITE" id="PS50930">
    <property type="entry name" value="HTH_LYTTR"/>
    <property type="match status" value="1"/>
</dbReference>
<organism evidence="2">
    <name type="scientific">mine drainage metagenome</name>
    <dbReference type="NCBI Taxonomy" id="410659"/>
    <lineage>
        <taxon>unclassified sequences</taxon>
        <taxon>metagenomes</taxon>
        <taxon>ecological metagenomes</taxon>
    </lineage>
</organism>
<evidence type="ECO:0000313" key="2">
    <source>
        <dbReference type="EMBL" id="OIQ98529.1"/>
    </source>
</evidence>
<dbReference type="Gene3D" id="3.30.450.20">
    <property type="entry name" value="PAS domain"/>
    <property type="match status" value="1"/>
</dbReference>
<dbReference type="PANTHER" id="PTHR37299">
    <property type="entry name" value="TRANSCRIPTIONAL REGULATOR-RELATED"/>
    <property type="match status" value="1"/>
</dbReference>
<dbReference type="InterPro" id="IPR035965">
    <property type="entry name" value="PAS-like_dom_sf"/>
</dbReference>